<dbReference type="InterPro" id="IPR036910">
    <property type="entry name" value="HMG_box_dom_sf"/>
</dbReference>
<evidence type="ECO:0000313" key="4">
    <source>
        <dbReference type="EMBL" id="KAJ4158515.1"/>
    </source>
</evidence>
<dbReference type="SUPFAM" id="SSF47095">
    <property type="entry name" value="HMG-box"/>
    <property type="match status" value="1"/>
</dbReference>
<protein>
    <recommendedName>
        <fullName evidence="3">HMG box domain-containing protein</fullName>
    </recommendedName>
</protein>
<accession>A0A9W8QKE3</accession>
<dbReference type="PANTHER" id="PTHR10270:SF320">
    <property type="entry name" value="BOX TRANSCRIPTIONAL REGULATOR, PUTATIVE (AFU_ORTHOLOGUE AFUA_4G10820)-RELATED"/>
    <property type="match status" value="1"/>
</dbReference>
<dbReference type="GeneID" id="80896197"/>
<dbReference type="GO" id="GO:0000122">
    <property type="term" value="P:negative regulation of transcription by RNA polymerase II"/>
    <property type="evidence" value="ECO:0007669"/>
    <property type="project" value="TreeGrafter"/>
</dbReference>
<sequence>MKPESSREAICLCTPTPKIPRPRNAFILYRQHHQSQVTADNPKLSNPEISKIIGEKWKHEAEDIPAQERQQGPRQLAKYTVRGRVWSLHEMQWANHCHAKDPFNASRNTPVS</sequence>
<dbReference type="GO" id="GO:0030154">
    <property type="term" value="P:cell differentiation"/>
    <property type="evidence" value="ECO:0007669"/>
    <property type="project" value="TreeGrafter"/>
</dbReference>
<dbReference type="Proteomes" id="UP001144673">
    <property type="component" value="Unassembled WGS sequence"/>
</dbReference>
<dbReference type="Gene3D" id="1.10.30.10">
    <property type="entry name" value="High mobility group box domain"/>
    <property type="match status" value="1"/>
</dbReference>
<dbReference type="GO" id="GO:0000978">
    <property type="term" value="F:RNA polymerase II cis-regulatory region sequence-specific DNA binding"/>
    <property type="evidence" value="ECO:0007669"/>
    <property type="project" value="TreeGrafter"/>
</dbReference>
<feature type="DNA-binding region" description="HMG box" evidence="2">
    <location>
        <begin position="19"/>
        <end position="70"/>
    </location>
</feature>
<proteinExistence type="predicted"/>
<dbReference type="EMBL" id="JAJHUN010000006">
    <property type="protein sequence ID" value="KAJ4158515.1"/>
    <property type="molecule type" value="Genomic_DNA"/>
</dbReference>
<dbReference type="Pfam" id="PF00505">
    <property type="entry name" value="HMG_box"/>
    <property type="match status" value="1"/>
</dbReference>
<dbReference type="RefSeq" id="XP_056056882.1">
    <property type="nucleotide sequence ID" value="XM_056202306.1"/>
</dbReference>
<dbReference type="GO" id="GO:0005634">
    <property type="term" value="C:nucleus"/>
    <property type="evidence" value="ECO:0007669"/>
    <property type="project" value="UniProtKB-UniRule"/>
</dbReference>
<evidence type="ECO:0000313" key="5">
    <source>
        <dbReference type="Proteomes" id="UP001144673"/>
    </source>
</evidence>
<keyword evidence="1 2" id="KW-0238">DNA-binding</keyword>
<dbReference type="InterPro" id="IPR009071">
    <property type="entry name" value="HMG_box_dom"/>
</dbReference>
<dbReference type="InterPro" id="IPR050140">
    <property type="entry name" value="SRY-related_HMG-box_TF-like"/>
</dbReference>
<keyword evidence="2" id="KW-0539">Nucleus</keyword>
<dbReference type="AlphaFoldDB" id="A0A9W8QKE3"/>
<dbReference type="GO" id="GO:0001228">
    <property type="term" value="F:DNA-binding transcription activator activity, RNA polymerase II-specific"/>
    <property type="evidence" value="ECO:0007669"/>
    <property type="project" value="TreeGrafter"/>
</dbReference>
<feature type="domain" description="HMG box" evidence="3">
    <location>
        <begin position="19"/>
        <end position="70"/>
    </location>
</feature>
<dbReference type="PANTHER" id="PTHR10270">
    <property type="entry name" value="SOX TRANSCRIPTION FACTOR"/>
    <property type="match status" value="1"/>
</dbReference>
<evidence type="ECO:0000256" key="2">
    <source>
        <dbReference type="PROSITE-ProRule" id="PRU00267"/>
    </source>
</evidence>
<name>A0A9W8QKE3_AKAMU</name>
<dbReference type="KEGG" id="amus:LMH87_009038"/>
<dbReference type="CDD" id="cd01389">
    <property type="entry name" value="HMG-box_ROX1-like"/>
    <property type="match status" value="1"/>
</dbReference>
<keyword evidence="5" id="KW-1185">Reference proteome</keyword>
<evidence type="ECO:0000256" key="1">
    <source>
        <dbReference type="ARBA" id="ARBA00023125"/>
    </source>
</evidence>
<evidence type="ECO:0000259" key="3">
    <source>
        <dbReference type="PROSITE" id="PS50118"/>
    </source>
</evidence>
<dbReference type="PROSITE" id="PS50118">
    <property type="entry name" value="HMG_BOX_2"/>
    <property type="match status" value="1"/>
</dbReference>
<organism evidence="4 5">
    <name type="scientific">Akanthomyces muscarius</name>
    <name type="common">Entomopathogenic fungus</name>
    <name type="synonym">Lecanicillium muscarium</name>
    <dbReference type="NCBI Taxonomy" id="2231603"/>
    <lineage>
        <taxon>Eukaryota</taxon>
        <taxon>Fungi</taxon>
        <taxon>Dikarya</taxon>
        <taxon>Ascomycota</taxon>
        <taxon>Pezizomycotina</taxon>
        <taxon>Sordariomycetes</taxon>
        <taxon>Hypocreomycetidae</taxon>
        <taxon>Hypocreales</taxon>
        <taxon>Cordycipitaceae</taxon>
        <taxon>Akanthomyces</taxon>
    </lineage>
</organism>
<gene>
    <name evidence="4" type="ORF">LMH87_009038</name>
</gene>
<dbReference type="SMART" id="SM00398">
    <property type="entry name" value="HMG"/>
    <property type="match status" value="1"/>
</dbReference>
<comment type="caution">
    <text evidence="4">The sequence shown here is derived from an EMBL/GenBank/DDBJ whole genome shotgun (WGS) entry which is preliminary data.</text>
</comment>
<reference evidence="4" key="1">
    <citation type="journal article" date="2023" name="Access Microbiol">
        <title>De-novo genome assembly for Akanthomyces muscarius, a biocontrol agent of insect agricultural pests.</title>
        <authorList>
            <person name="Erdos Z."/>
            <person name="Studholme D.J."/>
            <person name="Raymond B."/>
            <person name="Sharma M."/>
        </authorList>
    </citation>
    <scope>NUCLEOTIDE SEQUENCE</scope>
    <source>
        <strain evidence="4">Ve6</strain>
    </source>
</reference>